<keyword evidence="1" id="KW-0028">Amino-acid biosynthesis</keyword>
<protein>
    <submittedName>
        <fullName evidence="7">Glutamate synthase subunit beta</fullName>
    </submittedName>
</protein>
<evidence type="ECO:0000259" key="5">
    <source>
        <dbReference type="Pfam" id="PF07992"/>
    </source>
</evidence>
<comment type="caution">
    <text evidence="7">The sequence shown here is derived from an EMBL/GenBank/DDBJ whole genome shotgun (WGS) entry which is preliminary data.</text>
</comment>
<evidence type="ECO:0000256" key="3">
    <source>
        <dbReference type="ARBA" id="ARBA00023164"/>
    </source>
</evidence>
<keyword evidence="8" id="KW-1185">Reference proteome</keyword>
<dbReference type="Pfam" id="PF14691">
    <property type="entry name" value="Fer4_20"/>
    <property type="match status" value="1"/>
</dbReference>
<dbReference type="InterPro" id="IPR009051">
    <property type="entry name" value="Helical_ferredxn"/>
</dbReference>
<evidence type="ECO:0000256" key="4">
    <source>
        <dbReference type="ARBA" id="ARBA00029440"/>
    </source>
</evidence>
<dbReference type="Gene3D" id="3.50.50.60">
    <property type="entry name" value="FAD/NAD(P)-binding domain"/>
    <property type="match status" value="2"/>
</dbReference>
<evidence type="ECO:0000313" key="8">
    <source>
        <dbReference type="Proteomes" id="UP001597211"/>
    </source>
</evidence>
<dbReference type="SUPFAM" id="SSF51971">
    <property type="entry name" value="Nucleotide-binding domain"/>
    <property type="match status" value="2"/>
</dbReference>
<accession>A0ABW3S806</accession>
<dbReference type="InterPro" id="IPR051394">
    <property type="entry name" value="Glutamate_Synthase"/>
</dbReference>
<dbReference type="PANTHER" id="PTHR43100">
    <property type="entry name" value="GLUTAMATE SYNTHASE [NADPH] SMALL CHAIN"/>
    <property type="match status" value="1"/>
</dbReference>
<evidence type="ECO:0000256" key="1">
    <source>
        <dbReference type="ARBA" id="ARBA00022605"/>
    </source>
</evidence>
<dbReference type="NCBIfam" id="TIGR01317">
    <property type="entry name" value="GOGAT_sm_gam"/>
    <property type="match status" value="1"/>
</dbReference>
<keyword evidence="2" id="KW-0560">Oxidoreductase</keyword>
<evidence type="ECO:0000259" key="6">
    <source>
        <dbReference type="Pfam" id="PF14691"/>
    </source>
</evidence>
<dbReference type="PANTHER" id="PTHR43100:SF1">
    <property type="entry name" value="GLUTAMATE SYNTHASE [NADPH] SMALL CHAIN"/>
    <property type="match status" value="1"/>
</dbReference>
<comment type="pathway">
    <text evidence="4">Amino-acid biosynthesis.</text>
</comment>
<reference evidence="8" key="1">
    <citation type="journal article" date="2019" name="Int. J. Syst. Evol. Microbiol.">
        <title>The Global Catalogue of Microorganisms (GCM) 10K type strain sequencing project: providing services to taxonomists for standard genome sequencing and annotation.</title>
        <authorList>
            <consortium name="The Broad Institute Genomics Platform"/>
            <consortium name="The Broad Institute Genome Sequencing Center for Infectious Disease"/>
            <person name="Wu L."/>
            <person name="Ma J."/>
        </authorList>
    </citation>
    <scope>NUCLEOTIDE SEQUENCE [LARGE SCALE GENOMIC DNA]</scope>
    <source>
        <strain evidence="8">CCUG 48216</strain>
    </source>
</reference>
<proteinExistence type="predicted"/>
<dbReference type="Gene3D" id="1.10.1060.10">
    <property type="entry name" value="Alpha-helical ferredoxin"/>
    <property type="match status" value="1"/>
</dbReference>
<keyword evidence="3" id="KW-0314">Glutamate biosynthesis</keyword>
<dbReference type="Pfam" id="PF07992">
    <property type="entry name" value="Pyr_redox_2"/>
    <property type="match status" value="2"/>
</dbReference>
<feature type="domain" description="Dihydroprymidine dehydrogenase" evidence="6">
    <location>
        <begin position="25"/>
        <end position="139"/>
    </location>
</feature>
<dbReference type="Proteomes" id="UP001597211">
    <property type="component" value="Unassembled WGS sequence"/>
</dbReference>
<dbReference type="InterPro" id="IPR006005">
    <property type="entry name" value="Glut_synth_ssu1"/>
</dbReference>
<name>A0ABW3S806_9BACL</name>
<dbReference type="InterPro" id="IPR028261">
    <property type="entry name" value="DPD_II"/>
</dbReference>
<dbReference type="InterPro" id="IPR036188">
    <property type="entry name" value="FAD/NAD-bd_sf"/>
</dbReference>
<dbReference type="InterPro" id="IPR023753">
    <property type="entry name" value="FAD/NAD-binding_dom"/>
</dbReference>
<dbReference type="RefSeq" id="WP_240267914.1">
    <property type="nucleotide sequence ID" value="NZ_JAKSXN010000006.1"/>
</dbReference>
<dbReference type="EMBL" id="JBHTKZ010000007">
    <property type="protein sequence ID" value="MFD1180904.1"/>
    <property type="molecule type" value="Genomic_DNA"/>
</dbReference>
<organism evidence="7 8">
    <name type="scientific">Paenibacillus timonensis</name>
    <dbReference type="NCBI Taxonomy" id="225915"/>
    <lineage>
        <taxon>Bacteria</taxon>
        <taxon>Bacillati</taxon>
        <taxon>Bacillota</taxon>
        <taxon>Bacilli</taxon>
        <taxon>Bacillales</taxon>
        <taxon>Paenibacillaceae</taxon>
        <taxon>Paenibacillus</taxon>
    </lineage>
</organism>
<feature type="domain" description="FAD/NAD(P)-binding" evidence="5">
    <location>
        <begin position="400"/>
        <end position="475"/>
    </location>
</feature>
<dbReference type="SUPFAM" id="SSF46548">
    <property type="entry name" value="alpha-helical ferredoxin"/>
    <property type="match status" value="1"/>
</dbReference>
<feature type="domain" description="FAD/NAD(P)-binding" evidence="5">
    <location>
        <begin position="153"/>
        <end position="328"/>
    </location>
</feature>
<evidence type="ECO:0000256" key="2">
    <source>
        <dbReference type="ARBA" id="ARBA00023002"/>
    </source>
</evidence>
<dbReference type="PRINTS" id="PR00419">
    <property type="entry name" value="ADXRDTASE"/>
</dbReference>
<sequence>MGKATGFLEYRREVPGEIRPQERIGSWQEFAVPLEEEKLKTQGARCMDCGTPFCHAGRLLSGMASGCPVHNLIPEWNDLVYRGSWKEALKRLHKTSNFPEFTSRVCPAPCEGACTVGKSGQPVTIKSIERAIIDRGFSEGWIQPRVPASSTGKKVAIVGSGPAGLACADQLNKAGHAVTVYERADRIGGLLMYGIPNMKLDKQIVQRRVDLLAAEGIRFVTGVEIGKELPADRLRAEFDAVVLCCGATQARELKIEGRGLGGVHQAMEFLSQNTKSLLDSGLQDGRYLSAKDKHVVVIGGGDTGTDCVATAIRQGCKSVTQLEIMPKLPLSRQQDNPWPEWPKVQKTDYGQAEAAEVFGQDPRRFETSTKSLLGNDQGQVTGVHTVRVEWNQVDGRRVPVEIPGSEQVLPADLVLLALGFAGPEPTLPEQYGLDRDERTNVKADLGDFRTNMEGVFAAGDMRRGQSLVVWAMHEGRLAAREVDRYLMGSTVLP</sequence>
<evidence type="ECO:0000313" key="7">
    <source>
        <dbReference type="EMBL" id="MFD1180904.1"/>
    </source>
</evidence>
<gene>
    <name evidence="7" type="ORF">ACFQ2Z_06000</name>
</gene>